<dbReference type="PANTHER" id="PTHR46017:SF1">
    <property type="entry name" value="ALPHA-MANNOSIDASE 2C1"/>
    <property type="match status" value="1"/>
</dbReference>
<dbReference type="SUPFAM" id="SSF88713">
    <property type="entry name" value="Glycoside hydrolase/deacetylase"/>
    <property type="match status" value="1"/>
</dbReference>
<name>A0A2U1BA70_9BACT</name>
<organism evidence="6 7">
    <name type="scientific">Victivallis vadensis</name>
    <dbReference type="NCBI Taxonomy" id="172901"/>
    <lineage>
        <taxon>Bacteria</taxon>
        <taxon>Pseudomonadati</taxon>
        <taxon>Lentisphaerota</taxon>
        <taxon>Lentisphaeria</taxon>
        <taxon>Victivallales</taxon>
        <taxon>Victivallaceae</taxon>
        <taxon>Victivallis</taxon>
    </lineage>
</organism>
<dbReference type="GeneID" id="78293932"/>
<dbReference type="PANTHER" id="PTHR46017">
    <property type="entry name" value="ALPHA-MANNOSIDASE 2C1"/>
    <property type="match status" value="1"/>
</dbReference>
<keyword evidence="7" id="KW-1185">Reference proteome</keyword>
<dbReference type="SUPFAM" id="SSF74650">
    <property type="entry name" value="Galactose mutarotase-like"/>
    <property type="match status" value="1"/>
</dbReference>
<dbReference type="CDD" id="cd10789">
    <property type="entry name" value="GH38N_AMII_ER_cytosolic"/>
    <property type="match status" value="1"/>
</dbReference>
<dbReference type="InterPro" id="IPR028995">
    <property type="entry name" value="Glyco_hydro_57/38_cen_sf"/>
</dbReference>
<dbReference type="SMART" id="SM00872">
    <property type="entry name" value="Alpha-mann_mid"/>
    <property type="match status" value="1"/>
</dbReference>
<dbReference type="EMBL" id="QEKH01000002">
    <property type="protein sequence ID" value="PVY45574.1"/>
    <property type="molecule type" value="Genomic_DNA"/>
</dbReference>
<dbReference type="GO" id="GO:0009313">
    <property type="term" value="P:oligosaccharide catabolic process"/>
    <property type="evidence" value="ECO:0007669"/>
    <property type="project" value="TreeGrafter"/>
</dbReference>
<accession>A0A2U1BA70</accession>
<dbReference type="Pfam" id="PF01074">
    <property type="entry name" value="Glyco_hydro_38N"/>
    <property type="match status" value="1"/>
</dbReference>
<keyword evidence="2" id="KW-0479">Metal-binding</keyword>
<dbReference type="InterPro" id="IPR027291">
    <property type="entry name" value="Glyco_hydro_38_N_sf"/>
</dbReference>
<evidence type="ECO:0000256" key="4">
    <source>
        <dbReference type="ARBA" id="ARBA00023295"/>
    </source>
</evidence>
<dbReference type="Proteomes" id="UP000245959">
    <property type="component" value="Unassembled WGS sequence"/>
</dbReference>
<evidence type="ECO:0000256" key="1">
    <source>
        <dbReference type="ARBA" id="ARBA00009792"/>
    </source>
</evidence>
<dbReference type="GO" id="GO:0030246">
    <property type="term" value="F:carbohydrate binding"/>
    <property type="evidence" value="ECO:0007669"/>
    <property type="project" value="InterPro"/>
</dbReference>
<dbReference type="Gene3D" id="3.20.110.10">
    <property type="entry name" value="Glycoside hydrolase 38, N terminal domain"/>
    <property type="match status" value="1"/>
</dbReference>
<dbReference type="GO" id="GO:0046872">
    <property type="term" value="F:metal ion binding"/>
    <property type="evidence" value="ECO:0007669"/>
    <property type="project" value="UniProtKB-KW"/>
</dbReference>
<keyword evidence="3" id="KW-0378">Hydrolase</keyword>
<dbReference type="Gene3D" id="2.70.98.30">
    <property type="entry name" value="Golgi alpha-mannosidase II, domain 4"/>
    <property type="match status" value="1"/>
</dbReference>
<comment type="caution">
    <text evidence="6">The sequence shown here is derived from an EMBL/GenBank/DDBJ whole genome shotgun (WGS) entry which is preliminary data.</text>
</comment>
<dbReference type="Gene3D" id="1.20.1270.50">
    <property type="entry name" value="Glycoside hydrolase family 38, central domain"/>
    <property type="match status" value="1"/>
</dbReference>
<dbReference type="OrthoDB" id="1049785at2"/>
<dbReference type="InterPro" id="IPR011013">
    <property type="entry name" value="Gal_mutarotase_sf_dom"/>
</dbReference>
<evidence type="ECO:0000259" key="5">
    <source>
        <dbReference type="SMART" id="SM00872"/>
    </source>
</evidence>
<evidence type="ECO:0000313" key="7">
    <source>
        <dbReference type="Proteomes" id="UP000245959"/>
    </source>
</evidence>
<comment type="similarity">
    <text evidence="1">Belongs to the glycosyl hydrolase 38 family.</text>
</comment>
<dbReference type="InterPro" id="IPR015341">
    <property type="entry name" value="Glyco_hydro_38_cen"/>
</dbReference>
<dbReference type="GO" id="GO:0004559">
    <property type="term" value="F:alpha-mannosidase activity"/>
    <property type="evidence" value="ECO:0007669"/>
    <property type="project" value="InterPro"/>
</dbReference>
<proteinExistence type="inferred from homology"/>
<sequence length="695" mass="78238">MKPIVHIILNSHLDPVWLWRLEQGIDEALSTARTACDLLDAYPEIHLTRGEAWFYETVERHDTATFERLRGHIAAGRLHVVGGWYVQPDCNLASPETYRRHNEFGGAYFREKFGVKVRTGYNVDSFGHGAFLPDFYREAGVVNYCMMRPSPQEKTLPGELFRWRSPNGAELLAARIFESYSSSPEYLPGHLERVIAAVDPAVGHIMCFCGVGDHGGGPARAEIDYLLTQRGRQDAEIRFSHPDAFFDAVRGSGAKLPVVTGELLHHAIGCYSACSAIKRAVRLTENRLLQSERLLSRSEREKAWKQLLFATFHDLLPGSSIASAYDGILDSLGAVRSLARTAQIRAVRRRNVRFRPDSRQRLVFDNTGPEPYRGLFEVEPWVSWEYSRGRRGIETIRLLDEKERTVPLQPLPPEAAVMRLARLAFPLELPPQGRKILYLDYAGSAAPDRSGSLPAPGGVASLQCGGREYFGAPLRFDVIHDRSDTWSHGLNGYPAQPGRSFRQAGKFHSHFTGPLLSQSLGRFSDGRGNTIHAALRREAGFRGLRLRLRLNWNGAQQIVKLALTPAFPVLERRDGCPGGEIRRELNGEEFPFFNYTLLRGREQSLAVVSKDCFACDVQPGGELRLTLLRTPYYAHHDPYRVPAVNTYRITDQGEHEYEIALLADPSPEELQREIFRQTDPVVFSESTLGVRRDLV</sequence>
<evidence type="ECO:0000256" key="2">
    <source>
        <dbReference type="ARBA" id="ARBA00022723"/>
    </source>
</evidence>
<evidence type="ECO:0000256" key="3">
    <source>
        <dbReference type="ARBA" id="ARBA00022801"/>
    </source>
</evidence>
<keyword evidence="4" id="KW-0326">Glycosidase</keyword>
<feature type="domain" description="Glycoside hydrolase family 38 central" evidence="5">
    <location>
        <begin position="265"/>
        <end position="332"/>
    </location>
</feature>
<dbReference type="InterPro" id="IPR037094">
    <property type="entry name" value="Glyco_hydro_38_cen_sf"/>
</dbReference>
<protein>
    <submittedName>
        <fullName evidence="6">Alpha-mannosidase</fullName>
    </submittedName>
</protein>
<reference evidence="6 7" key="1">
    <citation type="submission" date="2018-04" db="EMBL/GenBank/DDBJ databases">
        <title>Genomic Encyclopedia of Type Strains, Phase IV (KMG-IV): sequencing the most valuable type-strain genomes for metagenomic binning, comparative biology and taxonomic classification.</title>
        <authorList>
            <person name="Goeker M."/>
        </authorList>
    </citation>
    <scope>NUCLEOTIDE SEQUENCE [LARGE SCALE GENOMIC DNA]</scope>
    <source>
        <strain evidence="6 7">DSM 14823</strain>
    </source>
</reference>
<dbReference type="SUPFAM" id="SSF88688">
    <property type="entry name" value="Families 57/38 glycoside transferase middle domain"/>
    <property type="match status" value="1"/>
</dbReference>
<evidence type="ECO:0000313" key="6">
    <source>
        <dbReference type="EMBL" id="PVY45574.1"/>
    </source>
</evidence>
<dbReference type="GO" id="GO:0006013">
    <property type="term" value="P:mannose metabolic process"/>
    <property type="evidence" value="ECO:0007669"/>
    <property type="project" value="InterPro"/>
</dbReference>
<dbReference type="InterPro" id="IPR000602">
    <property type="entry name" value="Glyco_hydro_38_N"/>
</dbReference>
<dbReference type="RefSeq" id="WP_116882599.1">
    <property type="nucleotide sequence ID" value="NZ_CABMMC010000022.1"/>
</dbReference>
<dbReference type="Pfam" id="PF09261">
    <property type="entry name" value="Alpha-mann_mid"/>
    <property type="match status" value="1"/>
</dbReference>
<dbReference type="InterPro" id="IPR011330">
    <property type="entry name" value="Glyco_hydro/deAcase_b/a-brl"/>
</dbReference>
<dbReference type="AlphaFoldDB" id="A0A2U1BA70"/>
<gene>
    <name evidence="6" type="ORF">C8D82_102145</name>
</gene>